<protein>
    <submittedName>
        <fullName evidence="1">Uncharacterized protein</fullName>
    </submittedName>
</protein>
<dbReference type="SUPFAM" id="SSF63829">
    <property type="entry name" value="Calcium-dependent phosphotriesterase"/>
    <property type="match status" value="1"/>
</dbReference>
<dbReference type="Gene3D" id="2.130.10.10">
    <property type="entry name" value="YVTN repeat-like/Quinoprotein amine dehydrogenase"/>
    <property type="match status" value="1"/>
</dbReference>
<dbReference type="InterPro" id="IPR015943">
    <property type="entry name" value="WD40/YVTN_repeat-like_dom_sf"/>
</dbReference>
<dbReference type="AlphaFoldDB" id="A0A089L9S3"/>
<dbReference type="HOGENOM" id="CLU_013714_0_0_9"/>
<dbReference type="OrthoDB" id="843723at2"/>
<evidence type="ECO:0000313" key="2">
    <source>
        <dbReference type="Proteomes" id="UP000029518"/>
    </source>
</evidence>
<dbReference type="SUPFAM" id="SSF75011">
    <property type="entry name" value="3-carboxy-cis,cis-mucoante lactonizing enzyme"/>
    <property type="match status" value="1"/>
</dbReference>
<proteinExistence type="predicted"/>
<name>A0A089L9S3_PAEBO</name>
<sequence>MEALRIGEPLNGLAVWASAYGKRLGQDRIYAVSSGSPCMLFVLDPAGTRPVQQFALEGSDHCWGVVAAASGVYIGGSGILYRFTHEQGIENLGEMIPGEFYTWRLAADNEGNIYGGCYPGGKVFQYNPSTGQFRDYGVMVDGEQYARCMQAWKGKLYVGAGTRCPHIVELDTETGERREISLPEESRTEQLVYDLNIVHGKLIIRITPSSRLYIYDLKLRRWENSIDHVSGLSMSPPDRHGNIYFIKDDVLQRYALATGMLTPTSLAMPEPAGDYGWLEGHPLNPRGSCLAGVHRDGTCWIYDPENDRHTVIDFMLQGQPVHLQSLAWGPEGKLYIGGYFAGGLASFDPATSEIVSRRGIGQIEGMMEAGGIMYLGVYPKANIFAYDPSREWNPGLNPRLAFSLQGEEQDRAFAWTRAGEELAIGTVPSYGRHGGALTLLHPGTGVRGVFRGLLPQQSIVSLAAGQELLFAGGSVWGGLGIAPERKEASLMIWDVNSRRKVWEGVPVPGEKAIPALALDDEGKVWGLTAGLLFLFDPFTLKTERTVQVSPADWEGMTHFWRGGNELLYREGILYGVAMNTLFQYDVRQGRLEVLDEDARLLAADGEGGLFFARSTALYRMQALAARQEEL</sequence>
<keyword evidence="2" id="KW-1185">Reference proteome</keyword>
<gene>
    <name evidence="1" type="ORF">PBOR_11955</name>
</gene>
<reference evidence="1" key="1">
    <citation type="submission" date="2014-08" db="EMBL/GenBank/DDBJ databases">
        <title>Comparative genomics of the Paenibacillus odorifer group.</title>
        <authorList>
            <person name="den Bakker H.C."/>
            <person name="Tsai Y.-C.Y.-C."/>
            <person name="Martin N."/>
            <person name="Korlach J."/>
            <person name="Wiedmann M."/>
        </authorList>
    </citation>
    <scope>NUCLEOTIDE SEQUENCE [LARGE SCALE GENOMIC DNA]</scope>
    <source>
        <strain evidence="1">DSM 13188</strain>
    </source>
</reference>
<dbReference type="EMBL" id="CP009285">
    <property type="protein sequence ID" value="AIQ57567.1"/>
    <property type="molecule type" value="Genomic_DNA"/>
</dbReference>
<evidence type="ECO:0000313" key="1">
    <source>
        <dbReference type="EMBL" id="AIQ57567.1"/>
    </source>
</evidence>
<organism evidence="1 2">
    <name type="scientific">Paenibacillus borealis</name>
    <dbReference type="NCBI Taxonomy" id="160799"/>
    <lineage>
        <taxon>Bacteria</taxon>
        <taxon>Bacillati</taxon>
        <taxon>Bacillota</taxon>
        <taxon>Bacilli</taxon>
        <taxon>Bacillales</taxon>
        <taxon>Paenibacillaceae</taxon>
        <taxon>Paenibacillus</taxon>
    </lineage>
</organism>
<dbReference type="KEGG" id="pbd:PBOR_11955"/>
<dbReference type="Proteomes" id="UP000029518">
    <property type="component" value="Chromosome"/>
</dbReference>
<accession>A0A089L9S3</accession>
<dbReference type="SUPFAM" id="SSF63825">
    <property type="entry name" value="YWTD domain"/>
    <property type="match status" value="1"/>
</dbReference>